<organism evidence="2 3">
    <name type="scientific">Sphingomonas oryzagri</name>
    <dbReference type="NCBI Taxonomy" id="3042314"/>
    <lineage>
        <taxon>Bacteria</taxon>
        <taxon>Pseudomonadati</taxon>
        <taxon>Pseudomonadota</taxon>
        <taxon>Alphaproteobacteria</taxon>
        <taxon>Sphingomonadales</taxon>
        <taxon>Sphingomonadaceae</taxon>
        <taxon>Sphingomonas</taxon>
    </lineage>
</organism>
<name>A0ABT6N0S3_9SPHN</name>
<proteinExistence type="predicted"/>
<gene>
    <name evidence="2" type="ORF">QGN17_04215</name>
</gene>
<evidence type="ECO:0000259" key="1">
    <source>
        <dbReference type="Pfam" id="PF08818"/>
    </source>
</evidence>
<evidence type="ECO:0000313" key="3">
    <source>
        <dbReference type="Proteomes" id="UP001160625"/>
    </source>
</evidence>
<dbReference type="RefSeq" id="WP_281043261.1">
    <property type="nucleotide sequence ID" value="NZ_JARYGZ010000001.1"/>
</dbReference>
<evidence type="ECO:0000313" key="2">
    <source>
        <dbReference type="EMBL" id="MDH7637926.1"/>
    </source>
</evidence>
<dbReference type="InterPro" id="IPR014922">
    <property type="entry name" value="YdhG-like"/>
</dbReference>
<feature type="domain" description="YdhG-like" evidence="1">
    <location>
        <begin position="20"/>
        <end position="122"/>
    </location>
</feature>
<keyword evidence="3" id="KW-1185">Reference proteome</keyword>
<dbReference type="Proteomes" id="UP001160625">
    <property type="component" value="Unassembled WGS sequence"/>
</dbReference>
<dbReference type="SUPFAM" id="SSF159888">
    <property type="entry name" value="YdhG-like"/>
    <property type="match status" value="1"/>
</dbReference>
<sequence>MTDEPDASVDAKIASLGDWRGEVLSRLRAWVREADPDVIEEIKWRKPTNPLGVIAWSHAGMIATGESYRNKLKVTFAKGAALTDSTSLFNASLDGGTRRAIDIAEGEPIDEEAFKAMIRAAIALNTQKR</sequence>
<dbReference type="Gene3D" id="3.90.1150.200">
    <property type="match status" value="1"/>
</dbReference>
<dbReference type="Pfam" id="PF08818">
    <property type="entry name" value="DUF1801"/>
    <property type="match status" value="1"/>
</dbReference>
<dbReference type="EMBL" id="JARYGZ010000001">
    <property type="protein sequence ID" value="MDH7637926.1"/>
    <property type="molecule type" value="Genomic_DNA"/>
</dbReference>
<reference evidence="2" key="1">
    <citation type="submission" date="2023-04" db="EMBL/GenBank/DDBJ databases">
        <title>Sphingomonas sp. MAHUQ-71 isolated from rice field.</title>
        <authorList>
            <person name="Huq M.A."/>
        </authorList>
    </citation>
    <scope>NUCLEOTIDE SEQUENCE</scope>
    <source>
        <strain evidence="2">MAHUQ-71</strain>
    </source>
</reference>
<protein>
    <submittedName>
        <fullName evidence="2">DUF1801 domain-containing protein</fullName>
    </submittedName>
</protein>
<accession>A0ABT6N0S3</accession>
<comment type="caution">
    <text evidence="2">The sequence shown here is derived from an EMBL/GenBank/DDBJ whole genome shotgun (WGS) entry which is preliminary data.</text>
</comment>